<dbReference type="Pfam" id="PF14111">
    <property type="entry name" value="DUF4283"/>
    <property type="match status" value="1"/>
</dbReference>
<proteinExistence type="predicted"/>
<organism evidence="3 4">
    <name type="scientific">Fraxinus pennsylvanica</name>
    <dbReference type="NCBI Taxonomy" id="56036"/>
    <lineage>
        <taxon>Eukaryota</taxon>
        <taxon>Viridiplantae</taxon>
        <taxon>Streptophyta</taxon>
        <taxon>Embryophyta</taxon>
        <taxon>Tracheophyta</taxon>
        <taxon>Spermatophyta</taxon>
        <taxon>Magnoliopsida</taxon>
        <taxon>eudicotyledons</taxon>
        <taxon>Gunneridae</taxon>
        <taxon>Pentapetalae</taxon>
        <taxon>asterids</taxon>
        <taxon>lamiids</taxon>
        <taxon>Lamiales</taxon>
        <taxon>Oleaceae</taxon>
        <taxon>Oleeae</taxon>
        <taxon>Fraxinus</taxon>
    </lineage>
</organism>
<evidence type="ECO:0000256" key="1">
    <source>
        <dbReference type="SAM" id="MobiDB-lite"/>
    </source>
</evidence>
<reference evidence="3" key="1">
    <citation type="submission" date="2023-05" db="EMBL/GenBank/DDBJ databases">
        <authorList>
            <person name="Huff M."/>
        </authorList>
    </citation>
    <scope>NUCLEOTIDE SEQUENCE</scope>
</reference>
<dbReference type="PANTHER" id="PTHR31286:SF99">
    <property type="entry name" value="DUF4283 DOMAIN-CONTAINING PROTEIN"/>
    <property type="match status" value="1"/>
</dbReference>
<dbReference type="PANTHER" id="PTHR31286">
    <property type="entry name" value="GLYCINE-RICH CELL WALL STRUCTURAL PROTEIN 1.8-LIKE"/>
    <property type="match status" value="1"/>
</dbReference>
<evidence type="ECO:0000313" key="3">
    <source>
        <dbReference type="EMBL" id="CAI9784432.1"/>
    </source>
</evidence>
<evidence type="ECO:0000313" key="4">
    <source>
        <dbReference type="Proteomes" id="UP000834106"/>
    </source>
</evidence>
<feature type="region of interest" description="Disordered" evidence="1">
    <location>
        <begin position="1"/>
        <end position="20"/>
    </location>
</feature>
<dbReference type="EMBL" id="OU503055">
    <property type="protein sequence ID" value="CAI9784432.1"/>
    <property type="molecule type" value="Genomic_DNA"/>
</dbReference>
<name>A0AAD2AG37_9LAMI</name>
<keyword evidence="4" id="KW-1185">Reference proteome</keyword>
<feature type="domain" description="DUF4283" evidence="2">
    <location>
        <begin position="68"/>
        <end position="150"/>
    </location>
</feature>
<evidence type="ECO:0000259" key="2">
    <source>
        <dbReference type="Pfam" id="PF14111"/>
    </source>
</evidence>
<protein>
    <recommendedName>
        <fullName evidence="2">DUF4283 domain-containing protein</fullName>
    </recommendedName>
</protein>
<accession>A0AAD2AG37</accession>
<dbReference type="InterPro" id="IPR040256">
    <property type="entry name" value="At4g02000-like"/>
</dbReference>
<sequence length="159" mass="17923">MVATTQLGSTPPLDPGHTSVQQGGSFLDVARLSNGISTKLVPIPMKNPTLINGQMGFVFIDQETKKLADDLRFTLVIKFLTTRPNIDELRREVVKTWGLKEVPTISFMDEFHVLIQLNNETDFLHVWAREGRSLMGAKFSIFKWTPDFDMKSEPSIATQ</sequence>
<dbReference type="AlphaFoldDB" id="A0AAD2AG37"/>
<dbReference type="Proteomes" id="UP000834106">
    <property type="component" value="Chromosome 20"/>
</dbReference>
<dbReference type="InterPro" id="IPR025558">
    <property type="entry name" value="DUF4283"/>
</dbReference>
<gene>
    <name evidence="3" type="ORF">FPE_LOCUS31862</name>
</gene>